<sequence>MTLQRRRVLHAGVAAALGAATAVRAQEDVWPSRPLKLLVVYPAGGVSDLVARALAAPLSALLGQPVIVEHRPGAGGAVGMAALARATPDGHTLAFSAITPLTLHPLVARVPYDPQADFMPIAGVMRTPVLVAGTPALAWRDFGAVLRGAQARPGALRWASSGVATTGHLVLAQVRRLARVDITHIPYQGGGRQLNDALAGQFELLSTNVAPLQLQYIAARRLWPLAVGAESRLDALPRVPTLAELGFADANVDSLFGVFAPARTPLDVAQRLNRAVGDVLAGAELRRILHDAYNAPADGSMADFAREIEEDDERNRQLMAGRSTLD</sequence>
<comment type="caution">
    <text evidence="3">The sequence shown here is derived from an EMBL/GenBank/DDBJ whole genome shotgun (WGS) entry which is preliminary data.</text>
</comment>
<feature type="signal peptide" evidence="2">
    <location>
        <begin position="1"/>
        <end position="25"/>
    </location>
</feature>
<dbReference type="Gene3D" id="3.40.190.150">
    <property type="entry name" value="Bordetella uptake gene, domain 1"/>
    <property type="match status" value="1"/>
</dbReference>
<dbReference type="InterPro" id="IPR005064">
    <property type="entry name" value="BUG"/>
</dbReference>
<name>A0A2W5P042_VARPD</name>
<dbReference type="InterPro" id="IPR006311">
    <property type="entry name" value="TAT_signal"/>
</dbReference>
<gene>
    <name evidence="3" type="ORF">DI563_30400</name>
</gene>
<evidence type="ECO:0000313" key="4">
    <source>
        <dbReference type="Proteomes" id="UP000249135"/>
    </source>
</evidence>
<dbReference type="PANTHER" id="PTHR42928">
    <property type="entry name" value="TRICARBOXYLATE-BINDING PROTEIN"/>
    <property type="match status" value="1"/>
</dbReference>
<evidence type="ECO:0000256" key="1">
    <source>
        <dbReference type="ARBA" id="ARBA00006987"/>
    </source>
</evidence>
<evidence type="ECO:0000313" key="3">
    <source>
        <dbReference type="EMBL" id="PZQ59096.1"/>
    </source>
</evidence>
<evidence type="ECO:0000256" key="2">
    <source>
        <dbReference type="SAM" id="SignalP"/>
    </source>
</evidence>
<dbReference type="AlphaFoldDB" id="A0A2W5P042"/>
<accession>A0A2W5P042</accession>
<dbReference type="Gene3D" id="3.40.190.10">
    <property type="entry name" value="Periplasmic binding protein-like II"/>
    <property type="match status" value="1"/>
</dbReference>
<proteinExistence type="inferred from homology"/>
<reference evidence="3 4" key="1">
    <citation type="submission" date="2017-08" db="EMBL/GenBank/DDBJ databases">
        <title>Infants hospitalized years apart are colonized by the same room-sourced microbial strains.</title>
        <authorList>
            <person name="Brooks B."/>
            <person name="Olm M.R."/>
            <person name="Firek B.A."/>
            <person name="Baker R."/>
            <person name="Thomas B.C."/>
            <person name="Morowitz M.J."/>
            <person name="Banfield J.F."/>
        </authorList>
    </citation>
    <scope>NUCLEOTIDE SEQUENCE [LARGE SCALE GENOMIC DNA]</scope>
    <source>
        <strain evidence="3">S2_005_003_R2_41</strain>
    </source>
</reference>
<comment type="similarity">
    <text evidence="1">Belongs to the UPF0065 (bug) family.</text>
</comment>
<dbReference type="Proteomes" id="UP000249135">
    <property type="component" value="Unassembled WGS sequence"/>
</dbReference>
<dbReference type="PIRSF" id="PIRSF017082">
    <property type="entry name" value="YflP"/>
    <property type="match status" value="1"/>
</dbReference>
<dbReference type="CDD" id="cd07012">
    <property type="entry name" value="PBP2_Bug_TTT"/>
    <property type="match status" value="1"/>
</dbReference>
<feature type="chain" id="PRO_5016035490" evidence="2">
    <location>
        <begin position="26"/>
        <end position="326"/>
    </location>
</feature>
<dbReference type="Pfam" id="PF03401">
    <property type="entry name" value="TctC"/>
    <property type="match status" value="1"/>
</dbReference>
<dbReference type="PANTHER" id="PTHR42928:SF5">
    <property type="entry name" value="BLR1237 PROTEIN"/>
    <property type="match status" value="1"/>
</dbReference>
<dbReference type="InterPro" id="IPR042100">
    <property type="entry name" value="Bug_dom1"/>
</dbReference>
<dbReference type="EMBL" id="QFPP01000748">
    <property type="protein sequence ID" value="PZQ59096.1"/>
    <property type="molecule type" value="Genomic_DNA"/>
</dbReference>
<protein>
    <submittedName>
        <fullName evidence="3">ABC transporter substrate-binding protein</fullName>
    </submittedName>
</protein>
<keyword evidence="2" id="KW-0732">Signal</keyword>
<dbReference type="PROSITE" id="PS51318">
    <property type="entry name" value="TAT"/>
    <property type="match status" value="1"/>
</dbReference>
<organism evidence="3 4">
    <name type="scientific">Variovorax paradoxus</name>
    <dbReference type="NCBI Taxonomy" id="34073"/>
    <lineage>
        <taxon>Bacteria</taxon>
        <taxon>Pseudomonadati</taxon>
        <taxon>Pseudomonadota</taxon>
        <taxon>Betaproteobacteria</taxon>
        <taxon>Burkholderiales</taxon>
        <taxon>Comamonadaceae</taxon>
        <taxon>Variovorax</taxon>
    </lineage>
</organism>